<accession>A0A8H5ZUR6</accession>
<sequence length="108" mass="11569">MSDLAPTPVAQCSVTPHRTSWRREEASKTLTVLTPCCFQHSGTKPNSDVDPTMSIRRQCKAMHGCISIISADICIHTSLAVMGCAGSKENSSITFAQAGKIQGGFQKD</sequence>
<comment type="caution">
    <text evidence="1">The sequence shown here is derived from an EMBL/GenBank/DDBJ whole genome shotgun (WGS) entry which is preliminary data.</text>
</comment>
<proteinExistence type="predicted"/>
<evidence type="ECO:0000313" key="1">
    <source>
        <dbReference type="EMBL" id="KAF5854690.1"/>
    </source>
</evidence>
<evidence type="ECO:0000313" key="2">
    <source>
        <dbReference type="Proteomes" id="UP000624244"/>
    </source>
</evidence>
<name>A0A8H5ZUR6_COCSA</name>
<gene>
    <name evidence="1" type="ORF">GGP41_007451</name>
</gene>
<dbReference type="EMBL" id="WNKQ01000001">
    <property type="protein sequence ID" value="KAF5854690.1"/>
    <property type="molecule type" value="Genomic_DNA"/>
</dbReference>
<dbReference type="AlphaFoldDB" id="A0A8H5ZUR6"/>
<dbReference type="Proteomes" id="UP000624244">
    <property type="component" value="Unassembled WGS sequence"/>
</dbReference>
<reference evidence="1" key="1">
    <citation type="submission" date="2019-11" db="EMBL/GenBank/DDBJ databases">
        <title>Bipolaris sorokiniana Genome sequencing.</title>
        <authorList>
            <person name="Wang H."/>
        </authorList>
    </citation>
    <scope>NUCLEOTIDE SEQUENCE</scope>
</reference>
<organism evidence="1 2">
    <name type="scientific">Cochliobolus sativus</name>
    <name type="common">Common root rot and spot blotch fungus</name>
    <name type="synonym">Bipolaris sorokiniana</name>
    <dbReference type="NCBI Taxonomy" id="45130"/>
    <lineage>
        <taxon>Eukaryota</taxon>
        <taxon>Fungi</taxon>
        <taxon>Dikarya</taxon>
        <taxon>Ascomycota</taxon>
        <taxon>Pezizomycotina</taxon>
        <taxon>Dothideomycetes</taxon>
        <taxon>Pleosporomycetidae</taxon>
        <taxon>Pleosporales</taxon>
        <taxon>Pleosporineae</taxon>
        <taxon>Pleosporaceae</taxon>
        <taxon>Bipolaris</taxon>
    </lineage>
</organism>
<protein>
    <submittedName>
        <fullName evidence="1">Uncharacterized protein</fullName>
    </submittedName>
</protein>